<dbReference type="PROSITE" id="PS51898">
    <property type="entry name" value="TYR_RECOMBINASE"/>
    <property type="match status" value="1"/>
</dbReference>
<gene>
    <name evidence="3" type="ORF">GCM10008919_15410</name>
</gene>
<evidence type="ECO:0000313" key="3">
    <source>
        <dbReference type="EMBL" id="GAA0213112.1"/>
    </source>
</evidence>
<keyword evidence="1" id="KW-0233">DNA recombination</keyword>
<dbReference type="Pfam" id="PF00589">
    <property type="entry name" value="Phage_integrase"/>
    <property type="match status" value="1"/>
</dbReference>
<dbReference type="SUPFAM" id="SSF56349">
    <property type="entry name" value="DNA breaking-rejoining enzymes"/>
    <property type="match status" value="1"/>
</dbReference>
<evidence type="ECO:0000259" key="2">
    <source>
        <dbReference type="PROSITE" id="PS51898"/>
    </source>
</evidence>
<feature type="domain" description="Tyr recombinase" evidence="2">
    <location>
        <begin position="1"/>
        <end position="118"/>
    </location>
</feature>
<protein>
    <recommendedName>
        <fullName evidence="2">Tyr recombinase domain-containing protein</fullName>
    </recommendedName>
</protein>
<dbReference type="InterPro" id="IPR002104">
    <property type="entry name" value="Integrase_catalytic"/>
</dbReference>
<name>A0ABP3CQQ1_9FIRM</name>
<proteinExistence type="predicted"/>
<organism evidence="3 4">
    <name type="scientific">Selenomonas dianae</name>
    <dbReference type="NCBI Taxonomy" id="135079"/>
    <lineage>
        <taxon>Bacteria</taxon>
        <taxon>Bacillati</taxon>
        <taxon>Bacillota</taxon>
        <taxon>Negativicutes</taxon>
        <taxon>Selenomonadales</taxon>
        <taxon>Selenomonadaceae</taxon>
        <taxon>Selenomonas</taxon>
    </lineage>
</organism>
<dbReference type="EMBL" id="BAAACR010000012">
    <property type="protein sequence ID" value="GAA0213112.1"/>
    <property type="molecule type" value="Genomic_DNA"/>
</dbReference>
<keyword evidence="4" id="KW-1185">Reference proteome</keyword>
<reference evidence="4" key="1">
    <citation type="journal article" date="2019" name="Int. J. Syst. Evol. Microbiol.">
        <title>The Global Catalogue of Microorganisms (GCM) 10K type strain sequencing project: providing services to taxonomists for standard genome sequencing and annotation.</title>
        <authorList>
            <consortium name="The Broad Institute Genomics Platform"/>
            <consortium name="The Broad Institute Genome Sequencing Center for Infectious Disease"/>
            <person name="Wu L."/>
            <person name="Ma J."/>
        </authorList>
    </citation>
    <scope>NUCLEOTIDE SEQUENCE [LARGE SCALE GENOMIC DNA]</scope>
    <source>
        <strain evidence="4">JCM 8542</strain>
    </source>
</reference>
<sequence length="129" mass="14653">MKDELRLGQAYQIAYESKDAGRALILLPKRLSPAVEAERRPLLCIHPTGIPYRHERVCDMLHRLGLNSHSFRHTHATRLIEAGAKPVDVAARLGHADATITQNLYAHDTEDMQQETVRIFERFVDKGCL</sequence>
<dbReference type="InterPro" id="IPR013762">
    <property type="entry name" value="Integrase-like_cat_sf"/>
</dbReference>
<dbReference type="InterPro" id="IPR011010">
    <property type="entry name" value="DNA_brk_join_enz"/>
</dbReference>
<accession>A0ABP3CQQ1</accession>
<dbReference type="Proteomes" id="UP001500399">
    <property type="component" value="Unassembled WGS sequence"/>
</dbReference>
<comment type="caution">
    <text evidence="3">The sequence shown here is derived from an EMBL/GenBank/DDBJ whole genome shotgun (WGS) entry which is preliminary data.</text>
</comment>
<dbReference type="Gene3D" id="1.10.443.10">
    <property type="entry name" value="Intergrase catalytic core"/>
    <property type="match status" value="1"/>
</dbReference>
<evidence type="ECO:0000256" key="1">
    <source>
        <dbReference type="ARBA" id="ARBA00023172"/>
    </source>
</evidence>
<evidence type="ECO:0000313" key="4">
    <source>
        <dbReference type="Proteomes" id="UP001500399"/>
    </source>
</evidence>